<dbReference type="GO" id="GO:0005829">
    <property type="term" value="C:cytosol"/>
    <property type="evidence" value="ECO:0007669"/>
    <property type="project" value="TreeGrafter"/>
</dbReference>
<dbReference type="PANTHER" id="PTHR48111:SF73">
    <property type="entry name" value="ALKALINE PHOSPHATASE SYNTHESIS TRANSCRIPTIONAL REGULATORY PROTEIN PHOP"/>
    <property type="match status" value="1"/>
</dbReference>
<dbReference type="GO" id="GO:0000976">
    <property type="term" value="F:transcription cis-regulatory region binding"/>
    <property type="evidence" value="ECO:0007669"/>
    <property type="project" value="TreeGrafter"/>
</dbReference>
<evidence type="ECO:0000256" key="9">
    <source>
        <dbReference type="PROSITE-ProRule" id="PRU01091"/>
    </source>
</evidence>
<evidence type="ECO:0000256" key="6">
    <source>
        <dbReference type="ARBA" id="ARBA00023125"/>
    </source>
</evidence>
<keyword evidence="5" id="KW-0805">Transcription regulation</keyword>
<keyword evidence="7" id="KW-0804">Transcription</keyword>
<dbReference type="HOGENOM" id="CLU_000445_30_4_9"/>
<evidence type="ECO:0000256" key="2">
    <source>
        <dbReference type="ARBA" id="ARBA00022490"/>
    </source>
</evidence>
<dbReference type="SMART" id="SM00448">
    <property type="entry name" value="REC"/>
    <property type="match status" value="1"/>
</dbReference>
<dbReference type="GO" id="GO:0032993">
    <property type="term" value="C:protein-DNA complex"/>
    <property type="evidence" value="ECO:0007669"/>
    <property type="project" value="TreeGrafter"/>
</dbReference>
<dbReference type="eggNOG" id="COG0745">
    <property type="taxonomic scope" value="Bacteria"/>
</dbReference>
<feature type="modified residue" description="4-aspartylphosphate" evidence="8">
    <location>
        <position position="76"/>
    </location>
</feature>
<dbReference type="SMART" id="SM00862">
    <property type="entry name" value="Trans_reg_C"/>
    <property type="match status" value="1"/>
</dbReference>
<feature type="domain" description="OmpR/PhoB-type" evidence="11">
    <location>
        <begin position="157"/>
        <end position="256"/>
    </location>
</feature>
<dbReference type="Gene3D" id="1.10.10.10">
    <property type="entry name" value="Winged helix-like DNA-binding domain superfamily/Winged helix DNA-binding domain"/>
    <property type="match status" value="1"/>
</dbReference>
<evidence type="ECO:0000313" key="13">
    <source>
        <dbReference type="Proteomes" id="UP000000742"/>
    </source>
</evidence>
<dbReference type="FunFam" id="3.40.50.2300:FF:000001">
    <property type="entry name" value="DNA-binding response regulator PhoB"/>
    <property type="match status" value="1"/>
</dbReference>
<evidence type="ECO:0000256" key="3">
    <source>
        <dbReference type="ARBA" id="ARBA00022553"/>
    </source>
</evidence>
<keyword evidence="3 8" id="KW-0597">Phosphoprotein</keyword>
<dbReference type="STRING" id="491915.Aflv_0508"/>
<dbReference type="SUPFAM" id="SSF52172">
    <property type="entry name" value="CheY-like"/>
    <property type="match status" value="1"/>
</dbReference>
<dbReference type="PROSITE" id="PS51755">
    <property type="entry name" value="OMPR_PHOB"/>
    <property type="match status" value="1"/>
</dbReference>
<dbReference type="CDD" id="cd19937">
    <property type="entry name" value="REC_OmpR_BsPhoP-like"/>
    <property type="match status" value="1"/>
</dbReference>
<feature type="DNA-binding region" description="OmpR/PhoB-type" evidence="9">
    <location>
        <begin position="157"/>
        <end position="256"/>
    </location>
</feature>
<keyword evidence="2" id="KW-0963">Cytoplasm</keyword>
<dbReference type="AlphaFoldDB" id="B7GGU0"/>
<evidence type="ECO:0000259" key="11">
    <source>
        <dbReference type="PROSITE" id="PS51755"/>
    </source>
</evidence>
<dbReference type="InterPro" id="IPR036388">
    <property type="entry name" value="WH-like_DNA-bd_sf"/>
</dbReference>
<evidence type="ECO:0000313" key="12">
    <source>
        <dbReference type="EMBL" id="ACJ32892.1"/>
    </source>
</evidence>
<organism evidence="12 13">
    <name type="scientific">Anoxybacillus flavithermus (strain DSM 21510 / WK1)</name>
    <dbReference type="NCBI Taxonomy" id="491915"/>
    <lineage>
        <taxon>Bacteria</taxon>
        <taxon>Bacillati</taxon>
        <taxon>Bacillota</taxon>
        <taxon>Bacilli</taxon>
        <taxon>Bacillales</taxon>
        <taxon>Anoxybacillaceae</taxon>
        <taxon>Anoxybacillus</taxon>
    </lineage>
</organism>
<dbReference type="PROSITE" id="PS50110">
    <property type="entry name" value="RESPONSE_REGULATORY"/>
    <property type="match status" value="1"/>
</dbReference>
<dbReference type="Gene3D" id="6.10.250.690">
    <property type="match status" value="1"/>
</dbReference>
<proteinExistence type="predicted"/>
<reference evidence="12 13" key="1">
    <citation type="journal article" date="2008" name="Genome Biol.">
        <title>Encapsulated in silica: genome, proteome and physiology of the thermophilic bacterium Anoxybacillus flavithermus WK1.</title>
        <authorList>
            <person name="Saw J.H."/>
            <person name="Mountain B.W."/>
            <person name="Feng L."/>
            <person name="Omelchenko M.V."/>
            <person name="Hou S."/>
            <person name="Saito J.A."/>
            <person name="Stott M.B."/>
            <person name="Li D."/>
            <person name="Zhao G."/>
            <person name="Wu J."/>
            <person name="Galperin M.Y."/>
            <person name="Koonin E.V."/>
            <person name="Makarova K.S."/>
            <person name="Wolf Y.I."/>
            <person name="Rigden D.J."/>
            <person name="Dunfield P.F."/>
            <person name="Wang L."/>
            <person name="Alam M."/>
        </authorList>
    </citation>
    <scope>NUCLEOTIDE SEQUENCE [LARGE SCALE GENOMIC DNA]</scope>
    <source>
        <strain evidence="13">DSM 21510 / WK1</strain>
    </source>
</reference>
<dbReference type="KEGG" id="afl:Aflv_0508"/>
<dbReference type="Proteomes" id="UP000000742">
    <property type="component" value="Chromosome"/>
</dbReference>
<keyword evidence="4" id="KW-0902">Two-component regulatory system</keyword>
<evidence type="ECO:0000256" key="4">
    <source>
        <dbReference type="ARBA" id="ARBA00023012"/>
    </source>
</evidence>
<evidence type="ECO:0000256" key="1">
    <source>
        <dbReference type="ARBA" id="ARBA00004496"/>
    </source>
</evidence>
<dbReference type="GO" id="GO:0000156">
    <property type="term" value="F:phosphorelay response regulator activity"/>
    <property type="evidence" value="ECO:0007669"/>
    <property type="project" value="TreeGrafter"/>
</dbReference>
<dbReference type="InterPro" id="IPR016032">
    <property type="entry name" value="Sig_transdc_resp-reg_C-effctor"/>
</dbReference>
<name>B7GGU0_ANOFW</name>
<dbReference type="Gene3D" id="3.40.50.2300">
    <property type="match status" value="1"/>
</dbReference>
<protein>
    <submittedName>
        <fullName evidence="12">DNA-binding response regulator, OmpR family (REC-wHTH domains)</fullName>
    </submittedName>
</protein>
<dbReference type="SUPFAM" id="SSF46894">
    <property type="entry name" value="C-terminal effector domain of the bipartite response regulators"/>
    <property type="match status" value="1"/>
</dbReference>
<dbReference type="InterPro" id="IPR001789">
    <property type="entry name" value="Sig_transdc_resp-reg_receiver"/>
</dbReference>
<keyword evidence="6 9" id="KW-0238">DNA-binding</keyword>
<dbReference type="GO" id="GO:0006355">
    <property type="term" value="P:regulation of DNA-templated transcription"/>
    <property type="evidence" value="ECO:0007669"/>
    <property type="project" value="InterPro"/>
</dbReference>
<evidence type="ECO:0000259" key="10">
    <source>
        <dbReference type="PROSITE" id="PS50110"/>
    </source>
</evidence>
<dbReference type="InterPro" id="IPR039420">
    <property type="entry name" value="WalR-like"/>
</dbReference>
<dbReference type="InterPro" id="IPR011006">
    <property type="entry name" value="CheY-like_superfamily"/>
</dbReference>
<dbReference type="PANTHER" id="PTHR48111">
    <property type="entry name" value="REGULATOR OF RPOS"/>
    <property type="match status" value="1"/>
</dbReference>
<dbReference type="EMBL" id="CP000922">
    <property type="protein sequence ID" value="ACJ32892.1"/>
    <property type="molecule type" value="Genomic_DNA"/>
</dbReference>
<dbReference type="CDD" id="cd00383">
    <property type="entry name" value="trans_reg_C"/>
    <property type="match status" value="1"/>
</dbReference>
<sequence>MFFSFHITRYNKNVTNLRCWRMIMSKRVLVVDDEQSIVTLLEYNLKQAGFIVLTAYDGEEGLHKALEERPDFIILDLMLPKLDGIEVCKQLRQQKVMTPILMLTAKDDEFDKVLGLELGADDYMTKPFSPREVVARVKAILRRTVIHGQEEKQEHSDDSLVVGQLEIFPDRYEAYFAQKRLELTPKEFELLAYLAKYKGRVLTRDQLLSAVWNYDFAGDTRIVDVHISHLRDKIEQDTRKPVYIKTIRGLGYKLEEPKADE</sequence>
<dbReference type="FunFam" id="1.10.10.10:FF:000089">
    <property type="entry name" value="Alkaline phosphatase synthesis response regulator"/>
    <property type="match status" value="1"/>
</dbReference>
<evidence type="ECO:0000256" key="8">
    <source>
        <dbReference type="PROSITE-ProRule" id="PRU00169"/>
    </source>
</evidence>
<feature type="domain" description="Response regulatory" evidence="10">
    <location>
        <begin position="27"/>
        <end position="141"/>
    </location>
</feature>
<comment type="subcellular location">
    <subcellularLocation>
        <location evidence="1">Cytoplasm</location>
    </subcellularLocation>
</comment>
<accession>B7GGU0</accession>
<gene>
    <name evidence="12" type="primary">phoP</name>
    <name evidence="12" type="ordered locus">Aflv_0508</name>
</gene>
<evidence type="ECO:0000256" key="5">
    <source>
        <dbReference type="ARBA" id="ARBA00023015"/>
    </source>
</evidence>
<dbReference type="InterPro" id="IPR001867">
    <property type="entry name" value="OmpR/PhoB-type_DNA-bd"/>
</dbReference>
<dbReference type="Pfam" id="PF00072">
    <property type="entry name" value="Response_reg"/>
    <property type="match status" value="1"/>
</dbReference>
<dbReference type="Pfam" id="PF00486">
    <property type="entry name" value="Trans_reg_C"/>
    <property type="match status" value="1"/>
</dbReference>
<evidence type="ECO:0000256" key="7">
    <source>
        <dbReference type="ARBA" id="ARBA00023163"/>
    </source>
</evidence>